<accession>A0A412J926</accession>
<dbReference type="InterPro" id="IPR010985">
    <property type="entry name" value="Ribbon_hlx_hlx"/>
</dbReference>
<dbReference type="GO" id="GO:0006355">
    <property type="term" value="P:regulation of DNA-templated transcription"/>
    <property type="evidence" value="ECO:0007669"/>
    <property type="project" value="InterPro"/>
</dbReference>
<sequence>MEIVEDKDEGGYVLSYPDLPGCMTCSDSLDDLLELAKDARETWILGMLEDEKEIPLPSDLQSYSGQFKLRIPKSLHRSLSMHAKEEGISMNQYCLYLLAKNDAEYKKERH</sequence>
<dbReference type="Gene3D" id="1.10.1220.10">
    <property type="entry name" value="Met repressor-like"/>
    <property type="match status" value="1"/>
</dbReference>
<dbReference type="SUPFAM" id="SSF47598">
    <property type="entry name" value="Ribbon-helix-helix"/>
    <property type="match status" value="1"/>
</dbReference>
<dbReference type="Proteomes" id="UP000285274">
    <property type="component" value="Unassembled WGS sequence"/>
</dbReference>
<dbReference type="Gene3D" id="3.30.160.250">
    <property type="match status" value="1"/>
</dbReference>
<name>A0A412J926_9FIRM</name>
<dbReference type="InterPro" id="IPR035069">
    <property type="entry name" value="TTHA1013/TTHA0281-like"/>
</dbReference>
<dbReference type="EMBL" id="QRVM01000004">
    <property type="protein sequence ID" value="RGS48876.1"/>
    <property type="molecule type" value="Genomic_DNA"/>
</dbReference>
<reference evidence="1 2" key="1">
    <citation type="submission" date="2018-08" db="EMBL/GenBank/DDBJ databases">
        <title>A genome reference for cultivated species of the human gut microbiota.</title>
        <authorList>
            <person name="Zou Y."/>
            <person name="Xue W."/>
            <person name="Luo G."/>
        </authorList>
    </citation>
    <scope>NUCLEOTIDE SEQUENCE [LARGE SCALE GENOMIC DNA]</scope>
    <source>
        <strain evidence="1 2">AF22-10AC</strain>
    </source>
</reference>
<dbReference type="InterPro" id="IPR013321">
    <property type="entry name" value="Arc_rbn_hlx_hlx"/>
</dbReference>
<evidence type="ECO:0000313" key="2">
    <source>
        <dbReference type="Proteomes" id="UP000285274"/>
    </source>
</evidence>
<dbReference type="AlphaFoldDB" id="A0A412J926"/>
<organism evidence="1 2">
    <name type="scientific">Holdemanella biformis</name>
    <dbReference type="NCBI Taxonomy" id="1735"/>
    <lineage>
        <taxon>Bacteria</taxon>
        <taxon>Bacillati</taxon>
        <taxon>Bacillota</taxon>
        <taxon>Erysipelotrichia</taxon>
        <taxon>Erysipelotrichales</taxon>
        <taxon>Erysipelotrichaceae</taxon>
        <taxon>Holdemanella</taxon>
    </lineage>
</organism>
<proteinExistence type="predicted"/>
<dbReference type="SUPFAM" id="SSF143100">
    <property type="entry name" value="TTHA1013/TTHA0281-like"/>
    <property type="match status" value="1"/>
</dbReference>
<evidence type="ECO:0000313" key="1">
    <source>
        <dbReference type="EMBL" id="RGS48876.1"/>
    </source>
</evidence>
<gene>
    <name evidence="1" type="ORF">DWX92_02095</name>
</gene>
<dbReference type="InterPro" id="IPR008651">
    <property type="entry name" value="Uncharacterised_HicB"/>
</dbReference>
<dbReference type="Pfam" id="PF05534">
    <property type="entry name" value="HicB"/>
    <property type="match status" value="1"/>
</dbReference>
<comment type="caution">
    <text evidence="1">The sequence shown here is derived from an EMBL/GenBank/DDBJ whole genome shotgun (WGS) entry which is preliminary data.</text>
</comment>
<protein>
    <submittedName>
        <fullName evidence="1">Toxin-antitoxin system HicB family antitoxin</fullName>
    </submittedName>
</protein>